<keyword evidence="1" id="KW-1133">Transmembrane helix</keyword>
<keyword evidence="1" id="KW-0812">Transmembrane</keyword>
<feature type="transmembrane region" description="Helical" evidence="1">
    <location>
        <begin position="5"/>
        <end position="24"/>
    </location>
</feature>
<name>A0AAP4DIX6_BACAM</name>
<evidence type="ECO:0000256" key="1">
    <source>
        <dbReference type="SAM" id="Phobius"/>
    </source>
</evidence>
<dbReference type="AlphaFoldDB" id="A0AAP4DIX6"/>
<evidence type="ECO:0000313" key="2">
    <source>
        <dbReference type="EMBL" id="MDF4194819.1"/>
    </source>
</evidence>
<dbReference type="EMBL" id="JARKHX010000004">
    <property type="protein sequence ID" value="MDF4194819.1"/>
    <property type="molecule type" value="Genomic_DNA"/>
</dbReference>
<dbReference type="Proteomes" id="UP001222377">
    <property type="component" value="Unassembled WGS sequence"/>
</dbReference>
<feature type="transmembrane region" description="Helical" evidence="1">
    <location>
        <begin position="58"/>
        <end position="77"/>
    </location>
</feature>
<keyword evidence="1" id="KW-0472">Membrane</keyword>
<accession>A0AAP4DIX6</accession>
<proteinExistence type="predicted"/>
<dbReference type="RefSeq" id="WP_113792288.1">
    <property type="nucleotide sequence ID" value="NZ_CP071970.1"/>
</dbReference>
<protein>
    <submittedName>
        <fullName evidence="2">Uncharacterized protein</fullName>
    </submittedName>
</protein>
<evidence type="ECO:0000313" key="3">
    <source>
        <dbReference type="Proteomes" id="UP001222377"/>
    </source>
</evidence>
<organism evidence="2 3">
    <name type="scientific">Bacillus amyloliquefaciens</name>
    <name type="common">Bacillus velezensis</name>
    <dbReference type="NCBI Taxonomy" id="1390"/>
    <lineage>
        <taxon>Bacteria</taxon>
        <taxon>Bacillati</taxon>
        <taxon>Bacillota</taxon>
        <taxon>Bacilli</taxon>
        <taxon>Bacillales</taxon>
        <taxon>Bacillaceae</taxon>
        <taxon>Bacillus</taxon>
        <taxon>Bacillus amyloliquefaciens group</taxon>
    </lineage>
</organism>
<comment type="caution">
    <text evidence="2">The sequence shown here is derived from an EMBL/GenBank/DDBJ whole genome shotgun (WGS) entry which is preliminary data.</text>
</comment>
<sequence>MIGIAYFLILWLGVGFLTGFKALFVDQVYDEEFKQELIDSFSPGMEQNMIELFFKNKINIMVFYILIGLLPLAIKIVDLLKRS</sequence>
<reference evidence="2" key="1">
    <citation type="submission" date="2023-02" db="EMBL/GenBank/DDBJ databases">
        <title>Draft Whole-Genome Sequences of Bacillus Strains of Potential Probiotic for Poultry.</title>
        <authorList>
            <person name="Ma L.M."/>
            <person name="Lopez-Guerra N."/>
            <person name="Zhang G."/>
        </authorList>
    </citation>
    <scope>NUCLEOTIDE SEQUENCE</scope>
    <source>
        <strain evidence="2">OSU1013-24</strain>
    </source>
</reference>
<gene>
    <name evidence="2" type="ORF">PV946_13755</name>
</gene>